<feature type="disulfide bond" evidence="9">
    <location>
        <begin position="125"/>
        <end position="140"/>
    </location>
</feature>
<evidence type="ECO:0000256" key="1">
    <source>
        <dbReference type="ARBA" id="ARBA00004370"/>
    </source>
</evidence>
<dbReference type="GO" id="GO:0043065">
    <property type="term" value="P:positive regulation of apoptotic process"/>
    <property type="evidence" value="ECO:0007669"/>
    <property type="project" value="TreeGrafter"/>
</dbReference>
<dbReference type="InterPro" id="IPR034024">
    <property type="entry name" value="TNFRSF10_N"/>
</dbReference>
<feature type="disulfide bond" evidence="9">
    <location>
        <begin position="84"/>
        <end position="99"/>
    </location>
</feature>
<reference evidence="14" key="1">
    <citation type="submission" date="2025-08" db="UniProtKB">
        <authorList>
            <consortium name="Ensembl"/>
        </authorList>
    </citation>
    <scope>IDENTIFICATION</scope>
</reference>
<keyword evidence="15" id="KW-1185">Reference proteome</keyword>
<evidence type="ECO:0000256" key="6">
    <source>
        <dbReference type="ARBA" id="ARBA00023157"/>
    </source>
</evidence>
<dbReference type="InterPro" id="IPR000488">
    <property type="entry name" value="Death_dom"/>
</dbReference>
<dbReference type="SUPFAM" id="SSF57586">
    <property type="entry name" value="TNF receptor-like"/>
    <property type="match status" value="2"/>
</dbReference>
<dbReference type="Pfam" id="PF00531">
    <property type="entry name" value="Death"/>
    <property type="match status" value="1"/>
</dbReference>
<dbReference type="Pfam" id="PF00020">
    <property type="entry name" value="TNFR_c6"/>
    <property type="match status" value="2"/>
</dbReference>
<dbReference type="GO" id="GO:0009986">
    <property type="term" value="C:cell surface"/>
    <property type="evidence" value="ECO:0007669"/>
    <property type="project" value="TreeGrafter"/>
</dbReference>
<protein>
    <recommendedName>
        <fullName evidence="16">TR10B factor</fullName>
    </recommendedName>
</protein>
<dbReference type="AlphaFoldDB" id="A0A8C5IRD4"/>
<keyword evidence="3 11" id="KW-0732">Signal</keyword>
<dbReference type="PANTHER" id="PTHR46330">
    <property type="entry name" value="TUMOR NECROSIS FACTOR RECEPTOR SUPERFAMILY MEMBER 10B"/>
    <property type="match status" value="1"/>
</dbReference>
<dbReference type="Ensembl" id="ENSJHYT00000007602.1">
    <property type="protein sequence ID" value="ENSJHYP00000006224.1"/>
    <property type="gene ID" value="ENSJHYG00000005031.1"/>
</dbReference>
<feature type="domain" description="TNFR-Cys" evidence="13">
    <location>
        <begin position="124"/>
        <end position="165"/>
    </location>
</feature>
<feature type="chain" id="PRO_5034113900" description="TR10B factor" evidence="11">
    <location>
        <begin position="24"/>
        <end position="367"/>
    </location>
</feature>
<feature type="transmembrane region" description="Helical" evidence="10">
    <location>
        <begin position="172"/>
        <end position="195"/>
    </location>
</feature>
<evidence type="ECO:0000259" key="12">
    <source>
        <dbReference type="PROSITE" id="PS50017"/>
    </source>
</evidence>
<evidence type="ECO:0000313" key="15">
    <source>
        <dbReference type="Proteomes" id="UP000694408"/>
    </source>
</evidence>
<keyword evidence="10" id="KW-0812">Transmembrane</keyword>
<evidence type="ECO:0000256" key="11">
    <source>
        <dbReference type="SAM" id="SignalP"/>
    </source>
</evidence>
<dbReference type="GO" id="GO:0036462">
    <property type="term" value="P:TRAIL-activated apoptotic signaling pathway"/>
    <property type="evidence" value="ECO:0007669"/>
    <property type="project" value="TreeGrafter"/>
</dbReference>
<dbReference type="SMART" id="SM00208">
    <property type="entry name" value="TNFR"/>
    <property type="match status" value="2"/>
</dbReference>
<keyword evidence="10" id="KW-1133">Transmembrane helix</keyword>
<feature type="repeat" description="TNFR-Cys" evidence="9">
    <location>
        <begin position="83"/>
        <end position="123"/>
    </location>
</feature>
<dbReference type="OMA" id="ENQQYPH"/>
<keyword evidence="7" id="KW-0675">Receptor</keyword>
<dbReference type="InterPro" id="IPR001368">
    <property type="entry name" value="TNFR/NGFR_Cys_rich_reg"/>
</dbReference>
<keyword evidence="8" id="KW-0325">Glycoprotein</keyword>
<feature type="repeat" description="TNFR-Cys" evidence="9">
    <location>
        <begin position="124"/>
        <end position="165"/>
    </location>
</feature>
<evidence type="ECO:0000256" key="3">
    <source>
        <dbReference type="ARBA" id="ARBA00022729"/>
    </source>
</evidence>
<feature type="signal peptide" evidence="11">
    <location>
        <begin position="1"/>
        <end position="23"/>
    </location>
</feature>
<evidence type="ECO:0000256" key="2">
    <source>
        <dbReference type="ARBA" id="ARBA00022703"/>
    </source>
</evidence>
<organism evidence="14 15">
    <name type="scientific">Junco hyemalis</name>
    <name type="common">Dark-eyed junco</name>
    <dbReference type="NCBI Taxonomy" id="40217"/>
    <lineage>
        <taxon>Eukaryota</taxon>
        <taxon>Metazoa</taxon>
        <taxon>Chordata</taxon>
        <taxon>Craniata</taxon>
        <taxon>Vertebrata</taxon>
        <taxon>Euteleostomi</taxon>
        <taxon>Archelosauria</taxon>
        <taxon>Archosauria</taxon>
        <taxon>Dinosauria</taxon>
        <taxon>Saurischia</taxon>
        <taxon>Theropoda</taxon>
        <taxon>Coelurosauria</taxon>
        <taxon>Aves</taxon>
        <taxon>Neognathae</taxon>
        <taxon>Neoaves</taxon>
        <taxon>Telluraves</taxon>
        <taxon>Australaves</taxon>
        <taxon>Passeriformes</taxon>
        <taxon>Passerellidae</taxon>
        <taxon>Junco</taxon>
    </lineage>
</organism>
<dbReference type="SMART" id="SM00005">
    <property type="entry name" value="DEATH"/>
    <property type="match status" value="1"/>
</dbReference>
<dbReference type="PROSITE" id="PS00652">
    <property type="entry name" value="TNFR_NGFR_1"/>
    <property type="match status" value="1"/>
</dbReference>
<accession>A0A8C5IRD4</accession>
<dbReference type="PANTHER" id="PTHR46330:SF17">
    <property type="entry name" value="TUMOR NECROSIS FACTOR RECEPTOR SUPERFAMILY, MEMBER 10B"/>
    <property type="match status" value="1"/>
</dbReference>
<dbReference type="Gene3D" id="1.10.533.10">
    <property type="entry name" value="Death Domain, Fas"/>
    <property type="match status" value="1"/>
</dbReference>
<evidence type="ECO:0000256" key="8">
    <source>
        <dbReference type="ARBA" id="ARBA00023180"/>
    </source>
</evidence>
<evidence type="ECO:0008006" key="16">
    <source>
        <dbReference type="Google" id="ProtNLM"/>
    </source>
</evidence>
<dbReference type="InterPro" id="IPR011029">
    <property type="entry name" value="DEATH-like_dom_sf"/>
</dbReference>
<keyword evidence="5 10" id="KW-0472">Membrane</keyword>
<proteinExistence type="predicted"/>
<evidence type="ECO:0000313" key="14">
    <source>
        <dbReference type="Ensembl" id="ENSJHYP00000006224.1"/>
    </source>
</evidence>
<feature type="disulfide bond" evidence="9">
    <location>
        <begin position="147"/>
        <end position="165"/>
    </location>
</feature>
<evidence type="ECO:0000256" key="9">
    <source>
        <dbReference type="PROSITE-ProRule" id="PRU00206"/>
    </source>
</evidence>
<dbReference type="Proteomes" id="UP000694408">
    <property type="component" value="Unplaced"/>
</dbReference>
<evidence type="ECO:0000259" key="13">
    <source>
        <dbReference type="PROSITE" id="PS50050"/>
    </source>
</evidence>
<dbReference type="CDD" id="cd10580">
    <property type="entry name" value="TNFRSF10"/>
    <property type="match status" value="1"/>
</dbReference>
<dbReference type="PROSITE" id="PS50017">
    <property type="entry name" value="DEATH_DOMAIN"/>
    <property type="match status" value="1"/>
</dbReference>
<keyword evidence="2" id="KW-0053">Apoptosis</keyword>
<name>A0A8C5IRD4_JUNHY</name>
<dbReference type="Gene3D" id="2.10.50.10">
    <property type="entry name" value="Tumor Necrosis Factor Receptor, subunit A, domain 2"/>
    <property type="match status" value="3"/>
</dbReference>
<sequence length="367" mass="41737">MRWHRRGCLWLCLAALLLLLTQAAPWEASAVALRKRDSLDSLDLRWEDDYYRKSDGVYCKKCPAGTHLIKECEEQGGSSTCQPCGLGEYMEYPNTFPSCQECSKCREDQVELSPCQPQRNTVCACRNGTFCPPEHPCEMCQKCQPRCPDGQVVLKPCTPTSDLQCGPDTTTFPSWIVIVILIGIGIGIGIALCCWKHPCSSPGDESPSSKKPFEIVFQKLPWCKRENSGREDNIPNERTEREQRERAIERQEMLPSKSERLWRTLVPPPGTEPSQALKNTFYTFGKKVPRDDWRRFGLNLNLEDIDIPMGQSLDDFYNMMRRWQNREGSKASVNTLLDTLDCLSLGGVAEDICKTLVQERGFEYETS</sequence>
<keyword evidence="4" id="KW-0677">Repeat</keyword>
<feature type="domain" description="TNFR-Cys" evidence="13">
    <location>
        <begin position="83"/>
        <end position="123"/>
    </location>
</feature>
<evidence type="ECO:0000256" key="5">
    <source>
        <dbReference type="ARBA" id="ARBA00023136"/>
    </source>
</evidence>
<evidence type="ECO:0000256" key="7">
    <source>
        <dbReference type="ARBA" id="ARBA00023170"/>
    </source>
</evidence>
<dbReference type="SUPFAM" id="SSF47986">
    <property type="entry name" value="DEATH domain"/>
    <property type="match status" value="1"/>
</dbReference>
<reference evidence="14" key="2">
    <citation type="submission" date="2025-09" db="UniProtKB">
        <authorList>
            <consortium name="Ensembl"/>
        </authorList>
    </citation>
    <scope>IDENTIFICATION</scope>
</reference>
<feature type="disulfide bond" evidence="9">
    <location>
        <begin position="102"/>
        <end position="115"/>
    </location>
</feature>
<evidence type="ECO:0000256" key="10">
    <source>
        <dbReference type="SAM" id="Phobius"/>
    </source>
</evidence>
<comment type="caution">
    <text evidence="9">Lacks conserved residue(s) required for the propagation of feature annotation.</text>
</comment>
<dbReference type="PROSITE" id="PS50050">
    <property type="entry name" value="TNFR_NGFR_2"/>
    <property type="match status" value="2"/>
</dbReference>
<feature type="disulfide bond" evidence="9">
    <location>
        <begin position="105"/>
        <end position="123"/>
    </location>
</feature>
<dbReference type="InterPro" id="IPR052491">
    <property type="entry name" value="TNFRSF10"/>
</dbReference>
<comment type="subcellular location">
    <subcellularLocation>
        <location evidence="1">Membrane</location>
    </subcellularLocation>
</comment>
<feature type="domain" description="Death" evidence="12">
    <location>
        <begin position="292"/>
        <end position="356"/>
    </location>
</feature>
<keyword evidence="6 9" id="KW-1015">Disulfide bond</keyword>
<dbReference type="GO" id="GO:0005886">
    <property type="term" value="C:plasma membrane"/>
    <property type="evidence" value="ECO:0007669"/>
    <property type="project" value="TreeGrafter"/>
</dbReference>
<evidence type="ECO:0000256" key="4">
    <source>
        <dbReference type="ARBA" id="ARBA00022737"/>
    </source>
</evidence>